<dbReference type="PROSITE" id="PS00862">
    <property type="entry name" value="OX2_COVAL_FAD"/>
    <property type="match status" value="1"/>
</dbReference>
<comment type="similarity">
    <text evidence="1">Belongs to the oxygen-dependent FAD-linked oxidoreductase family.</text>
</comment>
<dbReference type="PANTHER" id="PTHR11748:SF114">
    <property type="entry name" value="ARYL-ALCOHOL OXIDASE VANILLYL-ALCOHOL OXIDASE (AFU_ORTHOLOGUE AFUA_3G09500)-RELATED"/>
    <property type="match status" value="1"/>
</dbReference>
<dbReference type="OrthoDB" id="9811557at2"/>
<reference evidence="6 7" key="1">
    <citation type="submission" date="2019-11" db="EMBL/GenBank/DDBJ databases">
        <title>Type strains purchased from KCTC, JCM and DSMZ.</title>
        <authorList>
            <person name="Lu H."/>
        </authorList>
    </citation>
    <scope>NUCLEOTIDE SEQUENCE [LARGE SCALE GENOMIC DNA]</scope>
    <source>
        <strain evidence="6 7">JCM 31587</strain>
    </source>
</reference>
<gene>
    <name evidence="6" type="ORF">GM658_25315</name>
</gene>
<dbReference type="InterPro" id="IPR016169">
    <property type="entry name" value="FAD-bd_PCMH_sub2"/>
</dbReference>
<dbReference type="GO" id="GO:0008720">
    <property type="term" value="F:D-lactate dehydrogenase (NAD+) activity"/>
    <property type="evidence" value="ECO:0007669"/>
    <property type="project" value="TreeGrafter"/>
</dbReference>
<keyword evidence="7" id="KW-1185">Reference proteome</keyword>
<dbReference type="Proteomes" id="UP000472320">
    <property type="component" value="Unassembled WGS sequence"/>
</dbReference>
<dbReference type="Gene3D" id="3.40.462.10">
    <property type="entry name" value="FAD-linked oxidases, C-terminal domain"/>
    <property type="match status" value="1"/>
</dbReference>
<dbReference type="SUPFAM" id="SSF56176">
    <property type="entry name" value="FAD-binding/transporter-associated domain-like"/>
    <property type="match status" value="1"/>
</dbReference>
<protein>
    <submittedName>
        <fullName evidence="6">FAD-binding protein</fullName>
    </submittedName>
</protein>
<sequence>MDRLDSALQAWRQLLGPARVLSAPGELAPYTASTSANPVLPLAVLRPRSHDEVVAVVQRAGEFDMPLYPLSTGHNWGYGDACPSSDGQVIVDLGGMNRILEVNPGLAYAVIEPGVTQAQLAGHLAEHRLPLWMDCTGAGPDTSLVGNILERGFGHTPYGNRVLHVAGLRIVLADGDTLETGFGHFARASAAHLYPYGVGPWLDGLFTQSNFGIVTSLGFWLMPQTEVVNHLVASVATFDGIAAVVDALRPLRMDGTLRSVVHIGNDLRVLSGGMAFPAELAPHGPPLPASLRSALCAKAGIGAWTVSAALYGRAAQVADARSAIRAAIGGLAKLRFIDDRALAVGGAAARLLGRGKLGARLAAQVELGRSLLNMNRGIPDGRFLAGAYWRRRGGLPDGFPLGANPARDGCGMMWLAPVLPLRGADFLRVHALVEPIFARHGFDLFETFSMINERTLGGVLTICFDRDDGVETARAQACYHTAFKQLMEAGYIPYRVGPQSVAALDNGRDTYWRTVARIKAALDPQQLIAPGRYQPR</sequence>
<proteinExistence type="inferred from homology"/>
<dbReference type="InterPro" id="IPR006093">
    <property type="entry name" value="Oxy_OxRdtase_FAD_BS"/>
</dbReference>
<dbReference type="InterPro" id="IPR016166">
    <property type="entry name" value="FAD-bd_PCMH"/>
</dbReference>
<dbReference type="InterPro" id="IPR016167">
    <property type="entry name" value="FAD-bd_PCMH_sub1"/>
</dbReference>
<comment type="caution">
    <text evidence="6">The sequence shown here is derived from an EMBL/GenBank/DDBJ whole genome shotgun (WGS) entry which is preliminary data.</text>
</comment>
<organism evidence="6 7">
    <name type="scientific">Massilia eburnea</name>
    <dbReference type="NCBI Taxonomy" id="1776165"/>
    <lineage>
        <taxon>Bacteria</taxon>
        <taxon>Pseudomonadati</taxon>
        <taxon>Pseudomonadota</taxon>
        <taxon>Betaproteobacteria</taxon>
        <taxon>Burkholderiales</taxon>
        <taxon>Oxalobacteraceae</taxon>
        <taxon>Telluria group</taxon>
        <taxon>Massilia</taxon>
    </lineage>
</organism>
<evidence type="ECO:0000256" key="4">
    <source>
        <dbReference type="ARBA" id="ARBA00023002"/>
    </source>
</evidence>
<dbReference type="GO" id="GO:0004458">
    <property type="term" value="F:D-lactate dehydrogenase (cytochrome) activity"/>
    <property type="evidence" value="ECO:0007669"/>
    <property type="project" value="TreeGrafter"/>
</dbReference>
<evidence type="ECO:0000256" key="1">
    <source>
        <dbReference type="ARBA" id="ARBA00005466"/>
    </source>
</evidence>
<dbReference type="PANTHER" id="PTHR11748">
    <property type="entry name" value="D-LACTATE DEHYDROGENASE"/>
    <property type="match status" value="1"/>
</dbReference>
<dbReference type="EMBL" id="WNKX01000030">
    <property type="protein sequence ID" value="MTW13938.1"/>
    <property type="molecule type" value="Genomic_DNA"/>
</dbReference>
<keyword evidence="2" id="KW-0285">Flavoprotein</keyword>
<feature type="domain" description="FAD-binding PCMH-type" evidence="5">
    <location>
        <begin position="37"/>
        <end position="224"/>
    </location>
</feature>
<dbReference type="InterPro" id="IPR036318">
    <property type="entry name" value="FAD-bd_PCMH-like_sf"/>
</dbReference>
<dbReference type="Pfam" id="PF01565">
    <property type="entry name" value="FAD_binding_4"/>
    <property type="match status" value="1"/>
</dbReference>
<dbReference type="AlphaFoldDB" id="A0A6L6QND9"/>
<dbReference type="SUPFAM" id="SSF55103">
    <property type="entry name" value="FAD-linked oxidases, C-terminal domain"/>
    <property type="match status" value="1"/>
</dbReference>
<dbReference type="Gene3D" id="3.30.43.10">
    <property type="entry name" value="Uridine Diphospho-n-acetylenolpyruvylglucosamine Reductase, domain 2"/>
    <property type="match status" value="1"/>
</dbReference>
<dbReference type="InterPro" id="IPR006094">
    <property type="entry name" value="Oxid_FAD_bind_N"/>
</dbReference>
<evidence type="ECO:0000313" key="6">
    <source>
        <dbReference type="EMBL" id="MTW13938.1"/>
    </source>
</evidence>
<dbReference type="InterPro" id="IPR016170">
    <property type="entry name" value="Cytok_DH_C_sf"/>
</dbReference>
<dbReference type="Gene3D" id="3.30.465.10">
    <property type="match status" value="1"/>
</dbReference>
<keyword evidence="4" id="KW-0560">Oxidoreductase</keyword>
<dbReference type="GO" id="GO:0071949">
    <property type="term" value="F:FAD binding"/>
    <property type="evidence" value="ECO:0007669"/>
    <property type="project" value="InterPro"/>
</dbReference>
<evidence type="ECO:0000259" key="5">
    <source>
        <dbReference type="PROSITE" id="PS51387"/>
    </source>
</evidence>
<dbReference type="GO" id="GO:1903457">
    <property type="term" value="P:lactate catabolic process"/>
    <property type="evidence" value="ECO:0007669"/>
    <property type="project" value="TreeGrafter"/>
</dbReference>
<dbReference type="PROSITE" id="PS51387">
    <property type="entry name" value="FAD_PCMH"/>
    <property type="match status" value="1"/>
</dbReference>
<keyword evidence="3" id="KW-0274">FAD</keyword>
<name>A0A6L6QND9_9BURK</name>
<accession>A0A6L6QND9</accession>
<evidence type="ECO:0000256" key="3">
    <source>
        <dbReference type="ARBA" id="ARBA00022827"/>
    </source>
</evidence>
<evidence type="ECO:0000313" key="7">
    <source>
        <dbReference type="Proteomes" id="UP000472320"/>
    </source>
</evidence>
<dbReference type="RefSeq" id="WP_155456850.1">
    <property type="nucleotide sequence ID" value="NZ_WNKX01000030.1"/>
</dbReference>
<evidence type="ECO:0000256" key="2">
    <source>
        <dbReference type="ARBA" id="ARBA00022630"/>
    </source>
</evidence>
<dbReference type="InterPro" id="IPR016164">
    <property type="entry name" value="FAD-linked_Oxase-like_C"/>
</dbReference>